<protein>
    <submittedName>
        <fullName evidence="1">Uncharacterized protein</fullName>
    </submittedName>
</protein>
<dbReference type="EMBL" id="KI894007">
    <property type="protein sequence ID" value="OCF52933.1"/>
    <property type="molecule type" value="Genomic_DNA"/>
</dbReference>
<gene>
    <name evidence="1" type="ORF">I206_00234</name>
    <name evidence="2" type="ORF">I206_101093</name>
</gene>
<dbReference type="Proteomes" id="UP000094020">
    <property type="component" value="Chromosome 1"/>
</dbReference>
<accession>A0A1B9IBX5</accession>
<sequence>MINESEHEATTSNYFQVAISDDQHAIENQDYQNESLTKSKAEKAEIRKQRIEAAVKKSKIEYKSEHAYTERDWFLNSDIERNVLSKPKVDKQHLEYITTSLYYASPPKYQEALNLILKGFDPNSKKPLGGLTRELLDIALRCSLKIEDIDNSIKLVDSSRNLWKGQYAGIAALASDVYILLKKPKDALIPLLISTSSFGLHEPILNRLSKIIQELINKNDNLSNEFKATKHFLNILYKVIIWKSNYLQKPLFNDSPNIEKLNLNNSLNFNGIDMISLNNSSDIDISFDKPIDIPSIILELNLNVENNNEDLLIGLNGTVNRLNKGLKSEIEGESQIIEKSVREL</sequence>
<evidence type="ECO:0000313" key="1">
    <source>
        <dbReference type="EMBL" id="OCF52933.1"/>
    </source>
</evidence>
<evidence type="ECO:0000313" key="2">
    <source>
        <dbReference type="EMBL" id="WWC67186.1"/>
    </source>
</evidence>
<evidence type="ECO:0000313" key="3">
    <source>
        <dbReference type="Proteomes" id="UP000094020"/>
    </source>
</evidence>
<proteinExistence type="predicted"/>
<name>A0A1B9IBX5_9TREE</name>
<reference evidence="2" key="4">
    <citation type="submission" date="2024-02" db="EMBL/GenBank/DDBJ databases">
        <title>Comparative genomics of Cryptococcus and Kwoniella reveals pathogenesis evolution and contrasting modes of karyotype evolution via chromosome fusion or intercentromeric recombination.</title>
        <authorList>
            <person name="Coelho M.A."/>
            <person name="David-Palma M."/>
            <person name="Shea T."/>
            <person name="Bowers K."/>
            <person name="McGinley-Smith S."/>
            <person name="Mohammad A.W."/>
            <person name="Gnirke A."/>
            <person name="Yurkov A.M."/>
            <person name="Nowrousian M."/>
            <person name="Sun S."/>
            <person name="Cuomo C.A."/>
            <person name="Heitman J."/>
        </authorList>
    </citation>
    <scope>NUCLEOTIDE SEQUENCE</scope>
    <source>
        <strain evidence="2">CBS 10737</strain>
    </source>
</reference>
<dbReference type="OrthoDB" id="2124108at2759"/>
<reference evidence="1" key="1">
    <citation type="submission" date="2013-07" db="EMBL/GenBank/DDBJ databases">
        <title>The Genome Sequence of Cryptococcus pinus CBS10737.</title>
        <authorList>
            <consortium name="The Broad Institute Genome Sequencing Platform"/>
            <person name="Cuomo C."/>
            <person name="Litvintseva A."/>
            <person name="Chen Y."/>
            <person name="Heitman J."/>
            <person name="Sun S."/>
            <person name="Springer D."/>
            <person name="Dromer F."/>
            <person name="Young S.K."/>
            <person name="Zeng Q."/>
            <person name="Gargeya S."/>
            <person name="Fitzgerald M."/>
            <person name="Abouelleil A."/>
            <person name="Alvarado L."/>
            <person name="Berlin A.M."/>
            <person name="Chapman S.B."/>
            <person name="Dewar J."/>
            <person name="Goldberg J."/>
            <person name="Griggs A."/>
            <person name="Gujja S."/>
            <person name="Hansen M."/>
            <person name="Howarth C."/>
            <person name="Imamovic A."/>
            <person name="Larimer J."/>
            <person name="McCowan C."/>
            <person name="Murphy C."/>
            <person name="Pearson M."/>
            <person name="Priest M."/>
            <person name="Roberts A."/>
            <person name="Saif S."/>
            <person name="Shea T."/>
            <person name="Sykes S."/>
            <person name="Wortman J."/>
            <person name="Nusbaum C."/>
            <person name="Birren B."/>
        </authorList>
    </citation>
    <scope>NUCLEOTIDE SEQUENCE [LARGE SCALE GENOMIC DNA]</scope>
    <source>
        <strain evidence="1">CBS 10737</strain>
    </source>
</reference>
<organism evidence="1">
    <name type="scientific">Kwoniella pini CBS 10737</name>
    <dbReference type="NCBI Taxonomy" id="1296096"/>
    <lineage>
        <taxon>Eukaryota</taxon>
        <taxon>Fungi</taxon>
        <taxon>Dikarya</taxon>
        <taxon>Basidiomycota</taxon>
        <taxon>Agaricomycotina</taxon>
        <taxon>Tremellomycetes</taxon>
        <taxon>Tremellales</taxon>
        <taxon>Cryptococcaceae</taxon>
        <taxon>Kwoniella</taxon>
    </lineage>
</organism>
<dbReference type="EMBL" id="CP144519">
    <property type="protein sequence ID" value="WWC67186.1"/>
    <property type="molecule type" value="Genomic_DNA"/>
</dbReference>
<dbReference type="KEGG" id="kpin:30168603"/>
<dbReference type="AlphaFoldDB" id="A0A1B9IBX5"/>
<reference evidence="1" key="3">
    <citation type="submission" date="2016-07" db="EMBL/GenBank/DDBJ databases">
        <title>Evolution of pathogenesis and genome organization in the Tremellales.</title>
        <authorList>
            <person name="Cuomo C."/>
            <person name="Litvintseva A."/>
            <person name="Heitman J."/>
            <person name="Chen Y."/>
            <person name="Sun S."/>
            <person name="Springer D."/>
            <person name="Dromer F."/>
            <person name="Young S."/>
            <person name="Zeng Q."/>
            <person name="Chapman S."/>
            <person name="Gujja S."/>
            <person name="Saif S."/>
            <person name="Birren B."/>
        </authorList>
    </citation>
    <scope>NUCLEOTIDE SEQUENCE</scope>
    <source>
        <strain evidence="1">CBS 10737</strain>
    </source>
</reference>
<dbReference type="RefSeq" id="XP_019014152.1">
    <property type="nucleotide sequence ID" value="XM_019152014.1"/>
</dbReference>
<dbReference type="GeneID" id="30168603"/>
<keyword evidence="3" id="KW-1185">Reference proteome</keyword>
<reference evidence="2" key="2">
    <citation type="submission" date="2013-07" db="EMBL/GenBank/DDBJ databases">
        <authorList>
            <consortium name="The Broad Institute Genome Sequencing Platform"/>
            <person name="Cuomo C."/>
            <person name="Litvintseva A."/>
            <person name="Chen Y."/>
            <person name="Heitman J."/>
            <person name="Sun S."/>
            <person name="Springer D."/>
            <person name="Dromer F."/>
            <person name="Young S.K."/>
            <person name="Zeng Q."/>
            <person name="Gargeya S."/>
            <person name="Fitzgerald M."/>
            <person name="Abouelleil A."/>
            <person name="Alvarado L."/>
            <person name="Berlin A.M."/>
            <person name="Chapman S.B."/>
            <person name="Dewar J."/>
            <person name="Goldberg J."/>
            <person name="Griggs A."/>
            <person name="Gujja S."/>
            <person name="Hansen M."/>
            <person name="Howarth C."/>
            <person name="Imamovic A."/>
            <person name="Larimer J."/>
            <person name="McCowan C."/>
            <person name="Murphy C."/>
            <person name="Pearson M."/>
            <person name="Priest M."/>
            <person name="Roberts A."/>
            <person name="Saif S."/>
            <person name="Shea T."/>
            <person name="Sykes S."/>
            <person name="Wortman J."/>
            <person name="Nusbaum C."/>
            <person name="Birren B."/>
        </authorList>
    </citation>
    <scope>NUCLEOTIDE SEQUENCE</scope>
    <source>
        <strain evidence="2">CBS 10737</strain>
    </source>
</reference>